<proteinExistence type="predicted"/>
<dbReference type="Proteomes" id="UP000314982">
    <property type="component" value="Unassembled WGS sequence"/>
</dbReference>
<keyword evidence="2" id="KW-1185">Reference proteome</keyword>
<dbReference type="InterPro" id="IPR013783">
    <property type="entry name" value="Ig-like_fold"/>
</dbReference>
<dbReference type="STRING" id="62062.ENSHHUP00000052399"/>
<dbReference type="GeneTree" id="ENSGT01150000287138"/>
<evidence type="ECO:0000313" key="2">
    <source>
        <dbReference type="Proteomes" id="UP000314982"/>
    </source>
</evidence>
<dbReference type="AlphaFoldDB" id="A0A4W5NTY0"/>
<accession>A0A4W5NTY0</accession>
<name>A0A4W5NTY0_9TELE</name>
<organism evidence="1 2">
    <name type="scientific">Hucho hucho</name>
    <name type="common">huchen</name>
    <dbReference type="NCBI Taxonomy" id="62062"/>
    <lineage>
        <taxon>Eukaryota</taxon>
        <taxon>Metazoa</taxon>
        <taxon>Chordata</taxon>
        <taxon>Craniata</taxon>
        <taxon>Vertebrata</taxon>
        <taxon>Euteleostomi</taxon>
        <taxon>Actinopterygii</taxon>
        <taxon>Neopterygii</taxon>
        <taxon>Teleostei</taxon>
        <taxon>Protacanthopterygii</taxon>
        <taxon>Salmoniformes</taxon>
        <taxon>Salmonidae</taxon>
        <taxon>Salmoninae</taxon>
        <taxon>Hucho</taxon>
    </lineage>
</organism>
<dbReference type="SUPFAM" id="SSF48726">
    <property type="entry name" value="Immunoglobulin"/>
    <property type="match status" value="1"/>
</dbReference>
<reference evidence="1" key="3">
    <citation type="submission" date="2025-09" db="UniProtKB">
        <authorList>
            <consortium name="Ensembl"/>
        </authorList>
    </citation>
    <scope>IDENTIFICATION</scope>
</reference>
<dbReference type="Gene3D" id="2.60.40.10">
    <property type="entry name" value="Immunoglobulins"/>
    <property type="match status" value="1"/>
</dbReference>
<dbReference type="Ensembl" id="ENSHHUT00000054242.1">
    <property type="protein sequence ID" value="ENSHHUP00000052399.1"/>
    <property type="gene ID" value="ENSHHUG00000031513.1"/>
</dbReference>
<reference evidence="2" key="1">
    <citation type="submission" date="2018-06" db="EMBL/GenBank/DDBJ databases">
        <title>Genome assembly of Danube salmon.</title>
        <authorList>
            <person name="Macqueen D.J."/>
            <person name="Gundappa M.K."/>
        </authorList>
    </citation>
    <scope>NUCLEOTIDE SEQUENCE [LARGE SCALE GENOMIC DNA]</scope>
</reference>
<evidence type="ECO:0008006" key="3">
    <source>
        <dbReference type="Google" id="ProtNLM"/>
    </source>
</evidence>
<reference evidence="1" key="2">
    <citation type="submission" date="2025-08" db="UniProtKB">
        <authorList>
            <consortium name="Ensembl"/>
        </authorList>
    </citation>
    <scope>IDENTIFICATION</scope>
</reference>
<sequence>MALSIGTANIPDPNQNSSCTSHPRLTVSIAKVDKLVDLKISSADVTACCLLLCHEDHNEFYWYRQDTGKRPEFLLYILGTGLTNKADPLNARLSAKLNEEKNRLDLEISSAASGLLITSSTYTM</sequence>
<dbReference type="InterPro" id="IPR036179">
    <property type="entry name" value="Ig-like_dom_sf"/>
</dbReference>
<protein>
    <recommendedName>
        <fullName evidence="3">Immunoglobulin V-set domain-containing protein</fullName>
    </recommendedName>
</protein>
<evidence type="ECO:0000313" key="1">
    <source>
        <dbReference type="Ensembl" id="ENSHHUP00000052399.1"/>
    </source>
</evidence>